<sequence>MSSSNANHLSHSCIYERKSSFMKWMSKFFKSGRAAGVFHLAHSNISFSGRKTWRGVLHLDPWMIALGPAERKRN</sequence>
<reference evidence="1 2" key="1">
    <citation type="submission" date="2024-06" db="EMBL/GenBank/DDBJ databases">
        <title>A chromosome level genome sequence of Diviner's sage (Salvia divinorum).</title>
        <authorList>
            <person name="Ford S.A."/>
            <person name="Ro D.-K."/>
            <person name="Ness R.W."/>
            <person name="Phillips M.A."/>
        </authorList>
    </citation>
    <scope>NUCLEOTIDE SEQUENCE [LARGE SCALE GENOMIC DNA]</scope>
    <source>
        <strain evidence="1">SAF-2024a</strain>
        <tissue evidence="1">Leaf</tissue>
    </source>
</reference>
<accession>A0ABD1GKS1</accession>
<dbReference type="AlphaFoldDB" id="A0ABD1GKS1"/>
<gene>
    <name evidence="1" type="ORF">AAHA92_21532</name>
</gene>
<protein>
    <submittedName>
        <fullName evidence="1">Protein DA1-related 2 isoform X4</fullName>
    </submittedName>
</protein>
<dbReference type="Proteomes" id="UP001567538">
    <property type="component" value="Unassembled WGS sequence"/>
</dbReference>
<organism evidence="1 2">
    <name type="scientific">Salvia divinorum</name>
    <name type="common">Maria pastora</name>
    <name type="synonym">Diviner's sage</name>
    <dbReference type="NCBI Taxonomy" id="28513"/>
    <lineage>
        <taxon>Eukaryota</taxon>
        <taxon>Viridiplantae</taxon>
        <taxon>Streptophyta</taxon>
        <taxon>Embryophyta</taxon>
        <taxon>Tracheophyta</taxon>
        <taxon>Spermatophyta</taxon>
        <taxon>Magnoliopsida</taxon>
        <taxon>eudicotyledons</taxon>
        <taxon>Gunneridae</taxon>
        <taxon>Pentapetalae</taxon>
        <taxon>asterids</taxon>
        <taxon>lamiids</taxon>
        <taxon>Lamiales</taxon>
        <taxon>Lamiaceae</taxon>
        <taxon>Nepetoideae</taxon>
        <taxon>Mentheae</taxon>
        <taxon>Salviinae</taxon>
        <taxon>Salvia</taxon>
        <taxon>Salvia subgen. Calosphace</taxon>
    </lineage>
</organism>
<comment type="caution">
    <text evidence="1">The sequence shown here is derived from an EMBL/GenBank/DDBJ whole genome shotgun (WGS) entry which is preliminary data.</text>
</comment>
<evidence type="ECO:0000313" key="2">
    <source>
        <dbReference type="Proteomes" id="UP001567538"/>
    </source>
</evidence>
<proteinExistence type="predicted"/>
<evidence type="ECO:0000313" key="1">
    <source>
        <dbReference type="EMBL" id="KAL1544716.1"/>
    </source>
</evidence>
<keyword evidence="2" id="KW-1185">Reference proteome</keyword>
<dbReference type="EMBL" id="JBEAFC010000008">
    <property type="protein sequence ID" value="KAL1544716.1"/>
    <property type="molecule type" value="Genomic_DNA"/>
</dbReference>
<name>A0ABD1GKS1_SALDI</name>